<name>A0A0C3C648_OIDMZ</name>
<evidence type="ECO:0000256" key="1">
    <source>
        <dbReference type="ARBA" id="ARBA00004167"/>
    </source>
</evidence>
<accession>A0A0C3C648</accession>
<proteinExistence type="predicted"/>
<dbReference type="STRING" id="913774.A0A0C3C648"/>
<keyword evidence="6" id="KW-0325">Glycoprotein</keyword>
<comment type="subcellular location">
    <subcellularLocation>
        <location evidence="1">Membrane</location>
        <topology evidence="1">Single-pass membrane protein</topology>
    </subcellularLocation>
</comment>
<evidence type="ECO:0000256" key="3">
    <source>
        <dbReference type="ARBA" id="ARBA00022729"/>
    </source>
</evidence>
<dbReference type="PANTHER" id="PTHR24269">
    <property type="entry name" value="KREMEN PROTEIN"/>
    <property type="match status" value="1"/>
</dbReference>
<dbReference type="InParanoid" id="A0A0C3C648"/>
<dbReference type="Pfam" id="PF01822">
    <property type="entry name" value="WSC"/>
    <property type="match status" value="1"/>
</dbReference>
<protein>
    <recommendedName>
        <fullName evidence="7">WSC domain-containing protein</fullName>
    </recommendedName>
</protein>
<evidence type="ECO:0000313" key="8">
    <source>
        <dbReference type="EMBL" id="KIM94358.1"/>
    </source>
</evidence>
<evidence type="ECO:0000256" key="6">
    <source>
        <dbReference type="ARBA" id="ARBA00023180"/>
    </source>
</evidence>
<reference evidence="8 9" key="1">
    <citation type="submission" date="2014-04" db="EMBL/GenBank/DDBJ databases">
        <authorList>
            <consortium name="DOE Joint Genome Institute"/>
            <person name="Kuo A."/>
            <person name="Martino E."/>
            <person name="Perotto S."/>
            <person name="Kohler A."/>
            <person name="Nagy L.G."/>
            <person name="Floudas D."/>
            <person name="Copeland A."/>
            <person name="Barry K.W."/>
            <person name="Cichocki N."/>
            <person name="Veneault-Fourrey C."/>
            <person name="LaButti K."/>
            <person name="Lindquist E.A."/>
            <person name="Lipzen A."/>
            <person name="Lundell T."/>
            <person name="Morin E."/>
            <person name="Murat C."/>
            <person name="Sun H."/>
            <person name="Tunlid A."/>
            <person name="Henrissat B."/>
            <person name="Grigoriev I.V."/>
            <person name="Hibbett D.S."/>
            <person name="Martin F."/>
            <person name="Nordberg H.P."/>
            <person name="Cantor M.N."/>
            <person name="Hua S.X."/>
        </authorList>
    </citation>
    <scope>NUCLEOTIDE SEQUENCE [LARGE SCALE GENOMIC DNA]</scope>
    <source>
        <strain evidence="8 9">Zn</strain>
    </source>
</reference>
<keyword evidence="3" id="KW-0732">Signal</keyword>
<evidence type="ECO:0000256" key="2">
    <source>
        <dbReference type="ARBA" id="ARBA00022692"/>
    </source>
</evidence>
<dbReference type="SMART" id="SM00321">
    <property type="entry name" value="WSC"/>
    <property type="match status" value="1"/>
</dbReference>
<dbReference type="OrthoDB" id="5985073at2759"/>
<dbReference type="GO" id="GO:0005886">
    <property type="term" value="C:plasma membrane"/>
    <property type="evidence" value="ECO:0007669"/>
    <property type="project" value="TreeGrafter"/>
</dbReference>
<sequence>SASTSFVGCFTDTVTPRTLNGTQLADSNQNTPEFCANQCGLSGYAYSGVEFAIQCFCSEQPPIDWGSNSGTQVNVSECNTPCPGNSSEFCG</sequence>
<keyword evidence="2" id="KW-0812">Transmembrane</keyword>
<gene>
    <name evidence="8" type="ORF">OIDMADRAFT_95435</name>
</gene>
<dbReference type="InterPro" id="IPR002889">
    <property type="entry name" value="WSC_carb-bd"/>
</dbReference>
<dbReference type="AlphaFoldDB" id="A0A0C3C648"/>
<reference evidence="9" key="2">
    <citation type="submission" date="2015-01" db="EMBL/GenBank/DDBJ databases">
        <title>Evolutionary Origins and Diversification of the Mycorrhizal Mutualists.</title>
        <authorList>
            <consortium name="DOE Joint Genome Institute"/>
            <consortium name="Mycorrhizal Genomics Consortium"/>
            <person name="Kohler A."/>
            <person name="Kuo A."/>
            <person name="Nagy L.G."/>
            <person name="Floudas D."/>
            <person name="Copeland A."/>
            <person name="Barry K.W."/>
            <person name="Cichocki N."/>
            <person name="Veneault-Fourrey C."/>
            <person name="LaButti K."/>
            <person name="Lindquist E.A."/>
            <person name="Lipzen A."/>
            <person name="Lundell T."/>
            <person name="Morin E."/>
            <person name="Murat C."/>
            <person name="Riley R."/>
            <person name="Ohm R."/>
            <person name="Sun H."/>
            <person name="Tunlid A."/>
            <person name="Henrissat B."/>
            <person name="Grigoriev I.V."/>
            <person name="Hibbett D.S."/>
            <person name="Martin F."/>
        </authorList>
    </citation>
    <scope>NUCLEOTIDE SEQUENCE [LARGE SCALE GENOMIC DNA]</scope>
    <source>
        <strain evidence="9">Zn</strain>
    </source>
</reference>
<keyword evidence="9" id="KW-1185">Reference proteome</keyword>
<evidence type="ECO:0000259" key="7">
    <source>
        <dbReference type="PROSITE" id="PS51212"/>
    </source>
</evidence>
<dbReference type="PANTHER" id="PTHR24269:SF16">
    <property type="entry name" value="PROTEIN SLG1"/>
    <property type="match status" value="1"/>
</dbReference>
<feature type="non-terminal residue" evidence="8">
    <location>
        <position position="1"/>
    </location>
</feature>
<organism evidence="8 9">
    <name type="scientific">Oidiodendron maius (strain Zn)</name>
    <dbReference type="NCBI Taxonomy" id="913774"/>
    <lineage>
        <taxon>Eukaryota</taxon>
        <taxon>Fungi</taxon>
        <taxon>Dikarya</taxon>
        <taxon>Ascomycota</taxon>
        <taxon>Pezizomycotina</taxon>
        <taxon>Leotiomycetes</taxon>
        <taxon>Leotiomycetes incertae sedis</taxon>
        <taxon>Myxotrichaceae</taxon>
        <taxon>Oidiodendron</taxon>
    </lineage>
</organism>
<feature type="domain" description="WSC" evidence="7">
    <location>
        <begin position="3"/>
        <end position="91"/>
    </location>
</feature>
<dbReference type="Proteomes" id="UP000054321">
    <property type="component" value="Unassembled WGS sequence"/>
</dbReference>
<evidence type="ECO:0000313" key="9">
    <source>
        <dbReference type="Proteomes" id="UP000054321"/>
    </source>
</evidence>
<keyword evidence="5" id="KW-0472">Membrane</keyword>
<dbReference type="EMBL" id="KN832890">
    <property type="protein sequence ID" value="KIM94358.1"/>
    <property type="molecule type" value="Genomic_DNA"/>
</dbReference>
<feature type="non-terminal residue" evidence="8">
    <location>
        <position position="91"/>
    </location>
</feature>
<evidence type="ECO:0000256" key="5">
    <source>
        <dbReference type="ARBA" id="ARBA00023136"/>
    </source>
</evidence>
<dbReference type="HOGENOM" id="CLU_2432922_0_0_1"/>
<dbReference type="PROSITE" id="PS51212">
    <property type="entry name" value="WSC"/>
    <property type="match status" value="1"/>
</dbReference>
<evidence type="ECO:0000256" key="4">
    <source>
        <dbReference type="ARBA" id="ARBA00022989"/>
    </source>
</evidence>
<keyword evidence="4" id="KW-1133">Transmembrane helix</keyword>
<dbReference type="InterPro" id="IPR051836">
    <property type="entry name" value="Kremen_rcpt"/>
</dbReference>